<feature type="domain" description="Sec23/Sec24 helical" evidence="18">
    <location>
        <begin position="531"/>
        <end position="629"/>
    </location>
</feature>
<keyword evidence="11 14" id="KW-0472">Membrane</keyword>
<feature type="domain" description="Gelsolin-like" evidence="15">
    <location>
        <begin position="646"/>
        <end position="731"/>
    </location>
</feature>
<evidence type="ECO:0000259" key="19">
    <source>
        <dbReference type="Pfam" id="PF08033"/>
    </source>
</evidence>
<evidence type="ECO:0000256" key="4">
    <source>
        <dbReference type="ARBA" id="ARBA00022448"/>
    </source>
</evidence>
<dbReference type="Pfam" id="PF08033">
    <property type="entry name" value="Sec23_BS"/>
    <property type="match status" value="1"/>
</dbReference>
<evidence type="ECO:0000313" key="21">
    <source>
        <dbReference type="Proteomes" id="UP001168821"/>
    </source>
</evidence>
<dbReference type="InterPro" id="IPR036175">
    <property type="entry name" value="Sec23/24_helical_dom_sf"/>
</dbReference>
<evidence type="ECO:0000259" key="18">
    <source>
        <dbReference type="Pfam" id="PF04815"/>
    </source>
</evidence>
<dbReference type="InterPro" id="IPR029006">
    <property type="entry name" value="ADF-H/Gelsolin-like_dom_sf"/>
</dbReference>
<dbReference type="GO" id="GO:0000139">
    <property type="term" value="C:Golgi membrane"/>
    <property type="evidence" value="ECO:0007669"/>
    <property type="project" value="UniProtKB-SubCell"/>
</dbReference>
<dbReference type="EMBL" id="JALNTZ010000865">
    <property type="protein sequence ID" value="KAJ3630062.1"/>
    <property type="molecule type" value="Genomic_DNA"/>
</dbReference>
<dbReference type="InterPro" id="IPR036465">
    <property type="entry name" value="vWFA_dom_sf"/>
</dbReference>
<dbReference type="Gene3D" id="2.60.40.1670">
    <property type="entry name" value="beta-sandwich domain of Sec23/24"/>
    <property type="match status" value="1"/>
</dbReference>
<evidence type="ECO:0000256" key="2">
    <source>
        <dbReference type="ARBA" id="ARBA00009210"/>
    </source>
</evidence>
<evidence type="ECO:0000256" key="3">
    <source>
        <dbReference type="ARBA" id="ARBA00021212"/>
    </source>
</evidence>
<comment type="function">
    <text evidence="13 14">Component of the coat protein complex II (COPII) which promotes the formation of transport vesicles from the endoplasmic reticulum (ER). The coat has two main functions, the physical deformation of the endoplasmic reticulum membrane into vesicles and the selection of cargo molecules.</text>
</comment>
<dbReference type="SUPFAM" id="SSF53300">
    <property type="entry name" value="vWA-like"/>
    <property type="match status" value="1"/>
</dbReference>
<evidence type="ECO:0000256" key="11">
    <source>
        <dbReference type="ARBA" id="ARBA00023136"/>
    </source>
</evidence>
<name>A0AA38HJG7_9CUCU</name>
<keyword evidence="8 14" id="KW-0931">ER-Golgi transport</keyword>
<dbReference type="SUPFAM" id="SSF82919">
    <property type="entry name" value="Zn-finger domain of Sec23/24"/>
    <property type="match status" value="1"/>
</dbReference>
<keyword evidence="4 14" id="KW-0813">Transport</keyword>
<dbReference type="Gene3D" id="1.20.120.730">
    <property type="entry name" value="Sec23/Sec24 helical domain"/>
    <property type="match status" value="1"/>
</dbReference>
<dbReference type="Proteomes" id="UP001168821">
    <property type="component" value="Unassembled WGS sequence"/>
</dbReference>
<keyword evidence="7 14" id="KW-0862">Zinc</keyword>
<comment type="caution">
    <text evidence="20">The sequence shown here is derived from an EMBL/GenBank/DDBJ whole genome shotgun (WGS) entry which is preliminary data.</text>
</comment>
<dbReference type="InterPro" id="IPR037364">
    <property type="entry name" value="Sec23"/>
</dbReference>
<evidence type="ECO:0000256" key="9">
    <source>
        <dbReference type="ARBA" id="ARBA00022927"/>
    </source>
</evidence>
<evidence type="ECO:0000256" key="1">
    <source>
        <dbReference type="ARBA" id="ARBA00004255"/>
    </source>
</evidence>
<dbReference type="Gene3D" id="3.40.50.410">
    <property type="entry name" value="von Willebrand factor, type A domain"/>
    <property type="match status" value="1"/>
</dbReference>
<dbReference type="InterPro" id="IPR036174">
    <property type="entry name" value="Znf_Sec23_Sec24_sf"/>
</dbReference>
<dbReference type="GO" id="GO:0005096">
    <property type="term" value="F:GTPase activator activity"/>
    <property type="evidence" value="ECO:0007669"/>
    <property type="project" value="TreeGrafter"/>
</dbReference>
<reference evidence="20" key="1">
    <citation type="journal article" date="2023" name="G3 (Bethesda)">
        <title>Whole genome assemblies of Zophobas morio and Tenebrio molitor.</title>
        <authorList>
            <person name="Kaur S."/>
            <person name="Stinson S.A."/>
            <person name="diCenzo G.C."/>
        </authorList>
    </citation>
    <scope>NUCLEOTIDE SEQUENCE</scope>
    <source>
        <strain evidence="20">QUZm001</strain>
    </source>
</reference>
<dbReference type="InterPro" id="IPR012990">
    <property type="entry name" value="Beta-sandwich_Sec23_24"/>
</dbReference>
<keyword evidence="12 14" id="KW-0968">Cytoplasmic vesicle</keyword>
<comment type="subcellular location">
    <subcellularLocation>
        <location evidence="14">Cytoplasmic vesicle</location>
        <location evidence="14">COPII-coated vesicle membrane</location>
        <topology evidence="14">Peripheral membrane protein</topology>
        <orientation evidence="14">Cytoplasmic side</orientation>
    </subcellularLocation>
    <subcellularLocation>
        <location evidence="14">Endoplasmic reticulum membrane</location>
        <topology evidence="14">Peripheral membrane protein</topology>
        <orientation evidence="14">Cytoplasmic side</orientation>
    </subcellularLocation>
    <subcellularLocation>
        <location evidence="1">Golgi apparatus membrane</location>
        <topology evidence="1">Peripheral membrane protein</topology>
        <orientation evidence="1">Cytoplasmic side</orientation>
    </subcellularLocation>
</comment>
<dbReference type="Gene3D" id="2.30.30.380">
    <property type="entry name" value="Zn-finger domain of Sec23/24"/>
    <property type="match status" value="1"/>
</dbReference>
<feature type="domain" description="Zinc finger Sec23/Sec24-type" evidence="16">
    <location>
        <begin position="62"/>
        <end position="104"/>
    </location>
</feature>
<dbReference type="GO" id="GO:0005789">
    <property type="term" value="C:endoplasmic reticulum membrane"/>
    <property type="evidence" value="ECO:0007669"/>
    <property type="project" value="UniProtKB-SubCell"/>
</dbReference>
<dbReference type="InterPro" id="IPR007123">
    <property type="entry name" value="Gelsolin-like_dom"/>
</dbReference>
<dbReference type="GO" id="GO:0070971">
    <property type="term" value="C:endoplasmic reticulum exit site"/>
    <property type="evidence" value="ECO:0007669"/>
    <property type="project" value="TreeGrafter"/>
</dbReference>
<feature type="domain" description="Sec23/Sec24 beta-sandwich" evidence="19">
    <location>
        <begin position="416"/>
        <end position="517"/>
    </location>
</feature>
<dbReference type="FunFam" id="3.40.50.410:FF:000043">
    <property type="entry name" value="Protein transport protein SEC23"/>
    <property type="match status" value="1"/>
</dbReference>
<dbReference type="Pfam" id="PF04811">
    <property type="entry name" value="Sec23_trunk"/>
    <property type="match status" value="1"/>
</dbReference>
<evidence type="ECO:0000256" key="12">
    <source>
        <dbReference type="ARBA" id="ARBA00023329"/>
    </source>
</evidence>
<dbReference type="FunFam" id="2.30.30.380:FF:000001">
    <property type="entry name" value="Protein transport protein SEC23"/>
    <property type="match status" value="1"/>
</dbReference>
<keyword evidence="10" id="KW-0333">Golgi apparatus</keyword>
<organism evidence="20 21">
    <name type="scientific">Zophobas morio</name>
    <dbReference type="NCBI Taxonomy" id="2755281"/>
    <lineage>
        <taxon>Eukaryota</taxon>
        <taxon>Metazoa</taxon>
        <taxon>Ecdysozoa</taxon>
        <taxon>Arthropoda</taxon>
        <taxon>Hexapoda</taxon>
        <taxon>Insecta</taxon>
        <taxon>Pterygota</taxon>
        <taxon>Neoptera</taxon>
        <taxon>Endopterygota</taxon>
        <taxon>Coleoptera</taxon>
        <taxon>Polyphaga</taxon>
        <taxon>Cucujiformia</taxon>
        <taxon>Tenebrionidae</taxon>
        <taxon>Zophobas</taxon>
    </lineage>
</organism>
<dbReference type="SUPFAM" id="SSF81995">
    <property type="entry name" value="beta-sandwich domain of Sec23/24"/>
    <property type="match status" value="1"/>
</dbReference>
<gene>
    <name evidence="20" type="ORF">Zmor_027109</name>
</gene>
<evidence type="ECO:0000313" key="20">
    <source>
        <dbReference type="EMBL" id="KAJ3630062.1"/>
    </source>
</evidence>
<keyword evidence="6 14" id="KW-0256">Endoplasmic reticulum</keyword>
<keyword evidence="21" id="KW-1185">Reference proteome</keyword>
<feature type="domain" description="Sec23/Sec24 trunk" evidence="17">
    <location>
        <begin position="136"/>
        <end position="402"/>
    </location>
</feature>
<evidence type="ECO:0000256" key="8">
    <source>
        <dbReference type="ARBA" id="ARBA00022892"/>
    </source>
</evidence>
<evidence type="ECO:0000259" key="15">
    <source>
        <dbReference type="Pfam" id="PF00626"/>
    </source>
</evidence>
<evidence type="ECO:0000259" key="17">
    <source>
        <dbReference type="Pfam" id="PF04811"/>
    </source>
</evidence>
<dbReference type="PANTHER" id="PTHR11141">
    <property type="entry name" value="PROTEIN TRANSPORT PROTEIN SEC23"/>
    <property type="match status" value="1"/>
</dbReference>
<evidence type="ECO:0000256" key="6">
    <source>
        <dbReference type="ARBA" id="ARBA00022824"/>
    </source>
</evidence>
<dbReference type="InterPro" id="IPR006896">
    <property type="entry name" value="Sec23/24_trunk_dom"/>
</dbReference>
<proteinExistence type="inferred from homology"/>
<accession>A0AA38HJG7</accession>
<dbReference type="GO" id="GO:0090110">
    <property type="term" value="P:COPII-coated vesicle cargo loading"/>
    <property type="evidence" value="ECO:0007669"/>
    <property type="project" value="TreeGrafter"/>
</dbReference>
<keyword evidence="5 14" id="KW-0479">Metal-binding</keyword>
<sequence>MSTSQQFIEQNEDRDGIRFSWNVWPLSRIEAQRLIVPVGCLFTPLKAFGDQIDTSYFPRIDPIRCTKNSCMAILNPYCRQQVDFQNLTWVCPFCFTRNQFPSIYGNLSEQSLPVELYPQFTTIEYRLPRAPQTLLPPIFLFVVDTVISDDSTDHQTDFSALKDTLLLSLSHIPQNALVGLITFGKMVHVHELSSTGVCSRSVVFQGTKEYSTKVIESYLDLTVPQISSNQNGAIRGSGRFLQPLGHCEMVFTSLLDELQTDPWPVPPRHRPLRSTGSALSVAVGLLENAFPNTGACLMVFVGGACTQGPGMIVPTSLSEKTRAHHDMIQKTSSASYVRKASRFYDGLATRISNVGHSVDIYSCYYDQTGIYEMKNLVNKTGGHLMLGDSFASAIFKETYLRSFSKNEKTKEYNLNFNAVLEVKTSKELKINGVVGSCVSLLKKDAHVSENEIGIGGTCAWRQGHIDPSTTLAFYFEVANPHTQSTQLPFGLIQFTTQYQAMDGSHRLRVTTVARNWSTVQAPPKFQAESFDQEAAAVLMARVAVYRSEADESLNTIRWLDRTLIKLCQRFGDFIKDDPNSFALSPAFRFYPQFMYHLRRSQFLRVFNNSPDETSFYRNKLNRADVFDSLLMIQPTLQKYTLAEGCTPVALDSSALSKECILLLDSFFHIVIWYGSTIASWRAQGYQNMPEHTAFRQLLEAPVADARALISDRFPVPRFIDTDQGGSQARFLLAKVNPPTNQQLYEEVDSLLTEDVSLQEFLSHLKKLAVSSST</sequence>
<dbReference type="Pfam" id="PF04815">
    <property type="entry name" value="Sec23_helical"/>
    <property type="match status" value="1"/>
</dbReference>
<dbReference type="SUPFAM" id="SSF81811">
    <property type="entry name" value="Helical domain of Sec23/24"/>
    <property type="match status" value="1"/>
</dbReference>
<dbReference type="GO" id="GO:0008270">
    <property type="term" value="F:zinc ion binding"/>
    <property type="evidence" value="ECO:0007669"/>
    <property type="project" value="InterPro"/>
</dbReference>
<keyword evidence="14" id="KW-0963">Cytoplasm</keyword>
<dbReference type="Gene3D" id="3.40.20.10">
    <property type="entry name" value="Severin"/>
    <property type="match status" value="1"/>
</dbReference>
<dbReference type="InterPro" id="IPR006900">
    <property type="entry name" value="Sec23/24_helical_dom"/>
</dbReference>
<evidence type="ECO:0000256" key="10">
    <source>
        <dbReference type="ARBA" id="ARBA00023034"/>
    </source>
</evidence>
<dbReference type="PANTHER" id="PTHR11141:SF0">
    <property type="entry name" value="PROTEIN TRANSPORT PROTEIN SEC23"/>
    <property type="match status" value="1"/>
</dbReference>
<evidence type="ECO:0000256" key="14">
    <source>
        <dbReference type="RuleBase" id="RU365030"/>
    </source>
</evidence>
<evidence type="ECO:0000256" key="5">
    <source>
        <dbReference type="ARBA" id="ARBA00022723"/>
    </source>
</evidence>
<comment type="similarity">
    <text evidence="2 14">Belongs to the SEC23/SEC24 family. SEC23 subfamily.</text>
</comment>
<dbReference type="SUPFAM" id="SSF82754">
    <property type="entry name" value="C-terminal, gelsolin-like domain of Sec23/24"/>
    <property type="match status" value="1"/>
</dbReference>
<evidence type="ECO:0000256" key="7">
    <source>
        <dbReference type="ARBA" id="ARBA00022833"/>
    </source>
</evidence>
<dbReference type="GO" id="GO:0006886">
    <property type="term" value="P:intracellular protein transport"/>
    <property type="evidence" value="ECO:0007669"/>
    <property type="project" value="InterPro"/>
</dbReference>
<keyword evidence="9 14" id="KW-0653">Protein transport</keyword>
<dbReference type="InterPro" id="IPR006895">
    <property type="entry name" value="Znf_Sec23_Sec24"/>
</dbReference>
<dbReference type="FunFam" id="3.40.20.10:FF:000041">
    <property type="entry name" value="Protein transport protein SEC23"/>
    <property type="match status" value="1"/>
</dbReference>
<dbReference type="FunFam" id="1.20.120.730:FF:000005">
    <property type="entry name" value="Protein transport protein SEC23"/>
    <property type="match status" value="1"/>
</dbReference>
<dbReference type="Pfam" id="PF00626">
    <property type="entry name" value="Gelsolin"/>
    <property type="match status" value="1"/>
</dbReference>
<dbReference type="Pfam" id="PF04810">
    <property type="entry name" value="zf-Sec23_Sec24"/>
    <property type="match status" value="1"/>
</dbReference>
<dbReference type="AlphaFoldDB" id="A0AA38HJG7"/>
<evidence type="ECO:0000256" key="13">
    <source>
        <dbReference type="ARBA" id="ARBA00025471"/>
    </source>
</evidence>
<protein>
    <recommendedName>
        <fullName evidence="3 14">Protein transport protein SEC23</fullName>
    </recommendedName>
</protein>
<dbReference type="InterPro" id="IPR036180">
    <property type="entry name" value="Gelsolin-like_dom_sf"/>
</dbReference>
<evidence type="ECO:0000259" key="16">
    <source>
        <dbReference type="Pfam" id="PF04810"/>
    </source>
</evidence>
<dbReference type="GO" id="GO:0030127">
    <property type="term" value="C:COPII vesicle coat"/>
    <property type="evidence" value="ECO:0007669"/>
    <property type="project" value="InterPro"/>
</dbReference>